<dbReference type="AlphaFoldDB" id="E3T612"/>
<reference evidence="9" key="1">
    <citation type="submission" date="2009-12" db="EMBL/GenBank/DDBJ databases">
        <authorList>
            <person name="Kielak A."/>
            <person name="van Veen J.A."/>
            <person name="Kowalchuk G.A."/>
        </authorList>
    </citation>
    <scope>NUCLEOTIDE SEQUENCE</scope>
</reference>
<name>E3T612_9BACT</name>
<dbReference type="EMBL" id="GU260698">
    <property type="protein sequence ID" value="ADC35756.1"/>
    <property type="molecule type" value="Genomic_DNA"/>
</dbReference>
<keyword evidence="3" id="KW-1003">Cell membrane</keyword>
<sequence>MLAIAAALLLQSALSMMLPAGARVFDPFLLVLVYCGLSFGETHGMLAGGAAGWAQDCFFGGQHTLGLSGLTKVLVGFAVGLAATRFQLTEAGPRLLVLVAAVVVDVLLLGALAAMFDITVGRPSVAGLAGRAALNAVLGVVLFEIMERRVMSKRRP</sequence>
<dbReference type="GO" id="GO:0005886">
    <property type="term" value="C:plasma membrane"/>
    <property type="evidence" value="ECO:0007669"/>
    <property type="project" value="UniProtKB-SubCell"/>
</dbReference>
<keyword evidence="7 8" id="KW-0472">Membrane</keyword>
<evidence type="ECO:0000256" key="7">
    <source>
        <dbReference type="ARBA" id="ARBA00023136"/>
    </source>
</evidence>
<dbReference type="InterPro" id="IPR007227">
    <property type="entry name" value="Cell_shape_determining_MreD"/>
</dbReference>
<dbReference type="GO" id="GO:0008360">
    <property type="term" value="P:regulation of cell shape"/>
    <property type="evidence" value="ECO:0007669"/>
    <property type="project" value="UniProtKB-KW"/>
</dbReference>
<dbReference type="Gene3D" id="1.10.1760.20">
    <property type="match status" value="1"/>
</dbReference>
<feature type="transmembrane region" description="Helical" evidence="8">
    <location>
        <begin position="65"/>
        <end position="83"/>
    </location>
</feature>
<protein>
    <submittedName>
        <fullName evidence="9">Uncharacterized protein</fullName>
    </submittedName>
</protein>
<evidence type="ECO:0000313" key="9">
    <source>
        <dbReference type="EMBL" id="ADC35756.1"/>
    </source>
</evidence>
<keyword evidence="5" id="KW-0133">Cell shape</keyword>
<evidence type="ECO:0000256" key="3">
    <source>
        <dbReference type="ARBA" id="ARBA00022475"/>
    </source>
</evidence>
<comment type="similarity">
    <text evidence="2">Belongs to the MreD family.</text>
</comment>
<evidence type="ECO:0000256" key="5">
    <source>
        <dbReference type="ARBA" id="ARBA00022960"/>
    </source>
</evidence>
<evidence type="ECO:0000256" key="6">
    <source>
        <dbReference type="ARBA" id="ARBA00022989"/>
    </source>
</evidence>
<feature type="transmembrane region" description="Helical" evidence="8">
    <location>
        <begin position="128"/>
        <end position="146"/>
    </location>
</feature>
<accession>E3T612</accession>
<evidence type="ECO:0000256" key="4">
    <source>
        <dbReference type="ARBA" id="ARBA00022692"/>
    </source>
</evidence>
<organism evidence="9">
    <name type="scientific">uncultured bacterium 293</name>
    <dbReference type="NCBI Taxonomy" id="698389"/>
    <lineage>
        <taxon>Bacteria</taxon>
        <taxon>environmental samples</taxon>
    </lineage>
</organism>
<feature type="transmembrane region" description="Helical" evidence="8">
    <location>
        <begin position="95"/>
        <end position="116"/>
    </location>
</feature>
<keyword evidence="6 8" id="KW-1133">Transmembrane helix</keyword>
<reference evidence="9" key="2">
    <citation type="journal article" date="2010" name="Appl. Environ. Microbiol.">
        <title>Comparative analysis of acidobacterial genomic fragments from terrestrial and aquatic metagenomic libraries, with emphasis on acidobacteria subdivision 6.</title>
        <authorList>
            <person name="Kielak A.M."/>
            <person name="van Veen J.A."/>
            <person name="Kowalchuk G.A."/>
        </authorList>
    </citation>
    <scope>NUCLEOTIDE SEQUENCE</scope>
</reference>
<evidence type="ECO:0000256" key="1">
    <source>
        <dbReference type="ARBA" id="ARBA00004651"/>
    </source>
</evidence>
<keyword evidence="4 8" id="KW-0812">Transmembrane</keyword>
<comment type="subcellular location">
    <subcellularLocation>
        <location evidence="1">Cell membrane</location>
        <topology evidence="1">Multi-pass membrane protein</topology>
    </subcellularLocation>
</comment>
<evidence type="ECO:0000256" key="2">
    <source>
        <dbReference type="ARBA" id="ARBA00007776"/>
    </source>
</evidence>
<evidence type="ECO:0000256" key="8">
    <source>
        <dbReference type="SAM" id="Phobius"/>
    </source>
</evidence>
<dbReference type="Pfam" id="PF04093">
    <property type="entry name" value="MreD"/>
    <property type="match status" value="1"/>
</dbReference>
<proteinExistence type="inferred from homology"/>